<accession>A0A6L2Q5Y8</accession>
<gene>
    <name evidence="3" type="ORF">Cfor_03779</name>
</gene>
<feature type="compositionally biased region" description="Basic and acidic residues" evidence="1">
    <location>
        <begin position="307"/>
        <end position="325"/>
    </location>
</feature>
<dbReference type="Proteomes" id="UP000502823">
    <property type="component" value="Unassembled WGS sequence"/>
</dbReference>
<dbReference type="GO" id="GO:0043130">
    <property type="term" value="F:ubiquitin binding"/>
    <property type="evidence" value="ECO:0007669"/>
    <property type="project" value="InterPro"/>
</dbReference>
<feature type="region of interest" description="Disordered" evidence="1">
    <location>
        <begin position="142"/>
        <end position="175"/>
    </location>
</feature>
<reference evidence="4" key="1">
    <citation type="submission" date="2020-01" db="EMBL/GenBank/DDBJ databases">
        <title>Draft genome sequence of the Termite Coptotermes fromosanus.</title>
        <authorList>
            <person name="Itakura S."/>
            <person name="Yosikawa Y."/>
            <person name="Umezawa K."/>
        </authorList>
    </citation>
    <scope>NUCLEOTIDE SEQUENCE [LARGE SCALE GENOMIC DNA]</scope>
</reference>
<keyword evidence="4" id="KW-1185">Reference proteome</keyword>
<dbReference type="InterPro" id="IPR003892">
    <property type="entry name" value="CUE"/>
</dbReference>
<evidence type="ECO:0000313" key="3">
    <source>
        <dbReference type="EMBL" id="GFG38168.1"/>
    </source>
</evidence>
<feature type="region of interest" description="Disordered" evidence="1">
    <location>
        <begin position="223"/>
        <end position="259"/>
    </location>
</feature>
<dbReference type="SUPFAM" id="SSF46934">
    <property type="entry name" value="UBA-like"/>
    <property type="match status" value="1"/>
</dbReference>
<dbReference type="InterPro" id="IPR009060">
    <property type="entry name" value="UBA-like_sf"/>
</dbReference>
<feature type="region of interest" description="Disordered" evidence="1">
    <location>
        <begin position="307"/>
        <end position="374"/>
    </location>
</feature>
<evidence type="ECO:0000256" key="1">
    <source>
        <dbReference type="SAM" id="MobiDB-lite"/>
    </source>
</evidence>
<feature type="region of interest" description="Disordered" evidence="1">
    <location>
        <begin position="387"/>
        <end position="446"/>
    </location>
</feature>
<feature type="compositionally biased region" description="Basic and acidic residues" evidence="1">
    <location>
        <begin position="234"/>
        <end position="249"/>
    </location>
</feature>
<feature type="domain" description="CUE" evidence="2">
    <location>
        <begin position="178"/>
        <end position="221"/>
    </location>
</feature>
<evidence type="ECO:0000313" key="4">
    <source>
        <dbReference type="Proteomes" id="UP000502823"/>
    </source>
</evidence>
<evidence type="ECO:0000259" key="2">
    <source>
        <dbReference type="PROSITE" id="PS51140"/>
    </source>
</evidence>
<dbReference type="AlphaFoldDB" id="A0A6L2Q5Y8"/>
<protein>
    <recommendedName>
        <fullName evidence="2">CUE domain-containing protein</fullName>
    </recommendedName>
</protein>
<comment type="caution">
    <text evidence="3">The sequence shown here is derived from an EMBL/GenBank/DDBJ whole genome shotgun (WGS) entry which is preliminary data.</text>
</comment>
<organism evidence="3 4">
    <name type="scientific">Coptotermes formosanus</name>
    <name type="common">Formosan subterranean termite</name>
    <dbReference type="NCBI Taxonomy" id="36987"/>
    <lineage>
        <taxon>Eukaryota</taxon>
        <taxon>Metazoa</taxon>
        <taxon>Ecdysozoa</taxon>
        <taxon>Arthropoda</taxon>
        <taxon>Hexapoda</taxon>
        <taxon>Insecta</taxon>
        <taxon>Pterygota</taxon>
        <taxon>Neoptera</taxon>
        <taxon>Polyneoptera</taxon>
        <taxon>Dictyoptera</taxon>
        <taxon>Blattodea</taxon>
        <taxon>Blattoidea</taxon>
        <taxon>Termitoidae</taxon>
        <taxon>Rhinotermitidae</taxon>
        <taxon>Coptotermes</taxon>
    </lineage>
</organism>
<proteinExistence type="predicted"/>
<dbReference type="CDD" id="cd14279">
    <property type="entry name" value="CUE"/>
    <property type="match status" value="2"/>
</dbReference>
<name>A0A6L2Q5Y8_COPFO</name>
<dbReference type="OrthoDB" id="3045089at2759"/>
<dbReference type="EMBL" id="BLKM01012983">
    <property type="protein sequence ID" value="GFG38168.1"/>
    <property type="molecule type" value="Genomic_DNA"/>
</dbReference>
<dbReference type="InParanoid" id="A0A6L2Q5Y8"/>
<sequence length="446" mass="49575">MSDCPQFLSLFKCDEHRYHGLKFIGERCFFLSFRYQPENRMKNPSYHQKNGTRVYQQHDLTNVRPSPIPGRAVGPPVNPYASPARATETSMTTDTEQSVVKISAMFPTVSDTHIRALLMKHIHAPGIGGFSALQMTPPLGIRDSPRAGSPIPRPGSGASGSYLGSPRVGDVYRRPHSSPKMKLRYLKSVFPKVEETLLLDILSNSDNNVQKATEKLIAMGFEKRDTPPPRLTLRKKEEEQQKLTQEHRAAMPTPPPRMKSAEEKQKMKARLQEKYPDIPERVIIIALESVDFDAERASQILNIMVQEEEKKPTSEPTSVRERYEAHASPQPAVELDTIQGPSPVHKPATGKASEKAEKGQHRRSKGKKDVPKVDYVTWNGPNVDLLGNGGRMSLAKGPNKSLLQGDRSYIAKGPNSDLRKGPMRGLAKGSIYSQLTASTGNESRGK</sequence>
<feature type="compositionally biased region" description="Polar residues" evidence="1">
    <location>
        <begin position="431"/>
        <end position="446"/>
    </location>
</feature>
<dbReference type="PROSITE" id="PS51140">
    <property type="entry name" value="CUE"/>
    <property type="match status" value="1"/>
</dbReference>